<dbReference type="Proteomes" id="UP000295221">
    <property type="component" value="Unassembled WGS sequence"/>
</dbReference>
<protein>
    <recommendedName>
        <fullName evidence="3">2-C-methyl-D-erythritol 4-phosphate cytidylyltransferase</fullName>
        <ecNumber evidence="3">2.7.7.60</ecNumber>
    </recommendedName>
    <alternativeName>
        <fullName evidence="3">4-diphosphocytidyl-2C-methyl-D-erythritol synthase</fullName>
    </alternativeName>
    <alternativeName>
        <fullName evidence="3">MEP cytidylyltransferase</fullName>
        <shortName evidence="3">MCT</shortName>
    </alternativeName>
</protein>
<comment type="similarity">
    <text evidence="3">Belongs to the IspD/TarI cytidylyltransferase family. IspD subfamily.</text>
</comment>
<evidence type="ECO:0000313" key="4">
    <source>
        <dbReference type="EMBL" id="TCO10739.1"/>
    </source>
</evidence>
<feature type="site" description="Transition state stabilizer" evidence="3">
    <location>
        <position position="22"/>
    </location>
</feature>
<evidence type="ECO:0000313" key="5">
    <source>
        <dbReference type="Proteomes" id="UP000295221"/>
    </source>
</evidence>
<organism evidence="4 5">
    <name type="scientific">Natronoflexus pectinivorans</name>
    <dbReference type="NCBI Taxonomy" id="682526"/>
    <lineage>
        <taxon>Bacteria</taxon>
        <taxon>Pseudomonadati</taxon>
        <taxon>Bacteroidota</taxon>
        <taxon>Bacteroidia</taxon>
        <taxon>Marinilabiliales</taxon>
        <taxon>Marinilabiliaceae</taxon>
        <taxon>Natronoflexus</taxon>
    </lineage>
</organism>
<dbReference type="HAMAP" id="MF_00108">
    <property type="entry name" value="IspD"/>
    <property type="match status" value="1"/>
</dbReference>
<dbReference type="EMBL" id="SLWK01000001">
    <property type="protein sequence ID" value="TCO10739.1"/>
    <property type="molecule type" value="Genomic_DNA"/>
</dbReference>
<dbReference type="NCBIfam" id="NF001186">
    <property type="entry name" value="PRK00155.2-3"/>
    <property type="match status" value="1"/>
</dbReference>
<proteinExistence type="inferred from homology"/>
<reference evidence="4 5" key="1">
    <citation type="submission" date="2019-03" db="EMBL/GenBank/DDBJ databases">
        <title>Genomic Encyclopedia of Type Strains, Phase IV (KMG-IV): sequencing the most valuable type-strain genomes for metagenomic binning, comparative biology and taxonomic classification.</title>
        <authorList>
            <person name="Goeker M."/>
        </authorList>
    </citation>
    <scope>NUCLEOTIDE SEQUENCE [LARGE SCALE GENOMIC DNA]</scope>
    <source>
        <strain evidence="4 5">DSM 24179</strain>
    </source>
</reference>
<dbReference type="RefSeq" id="WP_132431468.1">
    <property type="nucleotide sequence ID" value="NZ_SLWK01000001.1"/>
</dbReference>
<dbReference type="EC" id="2.7.7.60" evidence="3"/>
<dbReference type="GO" id="GO:0019288">
    <property type="term" value="P:isopentenyl diphosphate biosynthetic process, methylerythritol 4-phosphate pathway"/>
    <property type="evidence" value="ECO:0007669"/>
    <property type="project" value="UniProtKB-UniRule"/>
</dbReference>
<dbReference type="UniPathway" id="UPA00056">
    <property type="reaction ID" value="UER00093"/>
</dbReference>
<dbReference type="GO" id="GO:0050518">
    <property type="term" value="F:2-C-methyl-D-erythritol 4-phosphate cytidylyltransferase activity"/>
    <property type="evidence" value="ECO:0007669"/>
    <property type="project" value="UniProtKB-UniRule"/>
</dbReference>
<evidence type="ECO:0000256" key="3">
    <source>
        <dbReference type="HAMAP-Rule" id="MF_00108"/>
    </source>
</evidence>
<dbReference type="SUPFAM" id="SSF53448">
    <property type="entry name" value="Nucleotide-diphospho-sugar transferases"/>
    <property type="match status" value="1"/>
</dbReference>
<keyword evidence="1 3" id="KW-0808">Transferase</keyword>
<evidence type="ECO:0000256" key="1">
    <source>
        <dbReference type="ARBA" id="ARBA00022679"/>
    </source>
</evidence>
<dbReference type="InterPro" id="IPR050088">
    <property type="entry name" value="IspD/TarI_cytidylyltransf_bact"/>
</dbReference>
<feature type="site" description="Transition state stabilizer" evidence="3">
    <location>
        <position position="15"/>
    </location>
</feature>
<dbReference type="InterPro" id="IPR034683">
    <property type="entry name" value="IspD/TarI"/>
</dbReference>
<keyword evidence="5" id="KW-1185">Reference proteome</keyword>
<dbReference type="InterPro" id="IPR029044">
    <property type="entry name" value="Nucleotide-diphossugar_trans"/>
</dbReference>
<sequence>MHRNIIIVAGGKGLRMGAELPKQFLPIGQKPVLMHTIETFHRFNPEINIILVLPLSHQKYWEELCDKHHFSINHKLANGGVTRFESVKNGLELVNDEGLTGVHDGVRPFVSRETITRCFNSAEEMGAVIPVVAPVESLREVAGESSFARERQNYRMVQTPQVFHTSLLKKAYHCNFEERFTDDASVVEALGGKIHLVEGNVENIKITSPFDMMIAEALWNKSKETQSFPESR</sequence>
<dbReference type="PANTHER" id="PTHR32125:SF4">
    <property type="entry name" value="2-C-METHYL-D-ERYTHRITOL 4-PHOSPHATE CYTIDYLYLTRANSFERASE, CHLOROPLASTIC"/>
    <property type="match status" value="1"/>
</dbReference>
<dbReference type="NCBIfam" id="TIGR00453">
    <property type="entry name" value="ispD"/>
    <property type="match status" value="1"/>
</dbReference>
<dbReference type="InterPro" id="IPR001228">
    <property type="entry name" value="IspD"/>
</dbReference>
<keyword evidence="3" id="KW-0414">Isoprene biosynthesis</keyword>
<dbReference type="CDD" id="cd02516">
    <property type="entry name" value="CDP-ME_synthetase"/>
    <property type="match status" value="1"/>
</dbReference>
<comment type="caution">
    <text evidence="4">The sequence shown here is derived from an EMBL/GenBank/DDBJ whole genome shotgun (WGS) entry which is preliminary data.</text>
</comment>
<accession>A0A4R2GPW8</accession>
<keyword evidence="2 3" id="KW-0548">Nucleotidyltransferase</keyword>
<comment type="function">
    <text evidence="3">Catalyzes the formation of 4-diphosphocytidyl-2-C-methyl-D-erythritol from CTP and 2-C-methyl-D-erythritol 4-phosphate (MEP).</text>
</comment>
<dbReference type="AlphaFoldDB" id="A0A4R2GPW8"/>
<name>A0A4R2GPW8_9BACT</name>
<evidence type="ECO:0000256" key="2">
    <source>
        <dbReference type="ARBA" id="ARBA00022695"/>
    </source>
</evidence>
<comment type="catalytic activity">
    <reaction evidence="3">
        <text>2-C-methyl-D-erythritol 4-phosphate + CTP + H(+) = 4-CDP-2-C-methyl-D-erythritol + diphosphate</text>
        <dbReference type="Rhea" id="RHEA:13429"/>
        <dbReference type="ChEBI" id="CHEBI:15378"/>
        <dbReference type="ChEBI" id="CHEBI:33019"/>
        <dbReference type="ChEBI" id="CHEBI:37563"/>
        <dbReference type="ChEBI" id="CHEBI:57823"/>
        <dbReference type="ChEBI" id="CHEBI:58262"/>
        <dbReference type="EC" id="2.7.7.60"/>
    </reaction>
</comment>
<dbReference type="FunFam" id="3.90.550.10:FF:000003">
    <property type="entry name" value="2-C-methyl-D-erythritol 4-phosphate cytidylyltransferase"/>
    <property type="match status" value="1"/>
</dbReference>
<feature type="site" description="Positions MEP for the nucleophilic attack" evidence="3">
    <location>
        <position position="151"/>
    </location>
</feature>
<feature type="site" description="Positions MEP for the nucleophilic attack" evidence="3">
    <location>
        <position position="205"/>
    </location>
</feature>
<dbReference type="Pfam" id="PF01128">
    <property type="entry name" value="IspD"/>
    <property type="match status" value="1"/>
</dbReference>
<comment type="pathway">
    <text evidence="3">Isoprenoid biosynthesis; isopentenyl diphosphate biosynthesis via DXP pathway; isopentenyl diphosphate from 1-deoxy-D-xylulose 5-phosphate: step 2/6.</text>
</comment>
<dbReference type="Gene3D" id="3.90.550.10">
    <property type="entry name" value="Spore Coat Polysaccharide Biosynthesis Protein SpsA, Chain A"/>
    <property type="match status" value="1"/>
</dbReference>
<dbReference type="OrthoDB" id="9806837at2"/>
<dbReference type="PANTHER" id="PTHR32125">
    <property type="entry name" value="2-C-METHYL-D-ERYTHRITOL 4-PHOSPHATE CYTIDYLYLTRANSFERASE, CHLOROPLASTIC"/>
    <property type="match status" value="1"/>
</dbReference>
<gene>
    <name evidence="3" type="primary">ispD</name>
    <name evidence="4" type="ORF">EV194_101371</name>
</gene>